<dbReference type="Proteomes" id="UP000254649">
    <property type="component" value="Unassembled WGS sequence"/>
</dbReference>
<sequence length="52" mass="5747">MYNVILHYQDGHTFICAEDAIQAREQAKADIGKADLLGRVLSAVSIIKKDCL</sequence>
<keyword evidence="2" id="KW-1185">Reference proteome</keyword>
<name>A0A380TML5_9PAST</name>
<evidence type="ECO:0000313" key="1">
    <source>
        <dbReference type="EMBL" id="SUT88604.1"/>
    </source>
</evidence>
<dbReference type="OrthoDB" id="5679385at2"/>
<dbReference type="EMBL" id="UFRQ01000003">
    <property type="protein sequence ID" value="SUT88604.1"/>
    <property type="molecule type" value="Genomic_DNA"/>
</dbReference>
<reference evidence="1 2" key="1">
    <citation type="submission" date="2018-06" db="EMBL/GenBank/DDBJ databases">
        <authorList>
            <consortium name="Pathogen Informatics"/>
            <person name="Doyle S."/>
        </authorList>
    </citation>
    <scope>NUCLEOTIDE SEQUENCE [LARGE SCALE GENOMIC DNA]</scope>
    <source>
        <strain evidence="1 2">NCTC10801</strain>
    </source>
</reference>
<evidence type="ECO:0000313" key="2">
    <source>
        <dbReference type="Proteomes" id="UP000254649"/>
    </source>
</evidence>
<protein>
    <submittedName>
        <fullName evidence="1">Uncharacterized protein</fullName>
    </submittedName>
</protein>
<organism evidence="1 2">
    <name type="scientific">[Actinobacillus] rossii</name>
    <dbReference type="NCBI Taxonomy" id="123820"/>
    <lineage>
        <taxon>Bacteria</taxon>
        <taxon>Pseudomonadati</taxon>
        <taxon>Pseudomonadota</taxon>
        <taxon>Gammaproteobacteria</taxon>
        <taxon>Pasteurellales</taxon>
        <taxon>Pasteurellaceae</taxon>
    </lineage>
</organism>
<dbReference type="AlphaFoldDB" id="A0A380TML5"/>
<proteinExistence type="predicted"/>
<accession>A0A380TML5</accession>
<gene>
    <name evidence="1" type="ORF">NCTC10801_00540</name>
</gene>